<protein>
    <submittedName>
        <fullName evidence="3">Uncharacterized protein</fullName>
    </submittedName>
</protein>
<gene>
    <name evidence="3" type="ORF">PLUA15_240230</name>
</gene>
<evidence type="ECO:0000256" key="2">
    <source>
        <dbReference type="SAM" id="MobiDB-lite"/>
    </source>
</evidence>
<name>A0AAX2H971_9PSED</name>
<feature type="compositionally biased region" description="Polar residues" evidence="2">
    <location>
        <begin position="1"/>
        <end position="11"/>
    </location>
</feature>
<feature type="region of interest" description="Disordered" evidence="2">
    <location>
        <begin position="1"/>
        <end position="39"/>
    </location>
</feature>
<proteinExistence type="predicted"/>
<feature type="coiled-coil region" evidence="1">
    <location>
        <begin position="78"/>
        <end position="105"/>
    </location>
</feature>
<organism evidence="3 4">
    <name type="scientific">Pseudomonas lundensis</name>
    <dbReference type="NCBI Taxonomy" id="86185"/>
    <lineage>
        <taxon>Bacteria</taxon>
        <taxon>Pseudomonadati</taxon>
        <taxon>Pseudomonadota</taxon>
        <taxon>Gammaproteobacteria</taxon>
        <taxon>Pseudomonadales</taxon>
        <taxon>Pseudomonadaceae</taxon>
        <taxon>Pseudomonas</taxon>
    </lineage>
</organism>
<dbReference type="EMBL" id="OBKZ01000017">
    <property type="protein sequence ID" value="SOB52817.1"/>
    <property type="molecule type" value="Genomic_DNA"/>
</dbReference>
<comment type="caution">
    <text evidence="3">The sequence shown here is derived from an EMBL/GenBank/DDBJ whole genome shotgun (WGS) entry which is preliminary data.</text>
</comment>
<evidence type="ECO:0000313" key="4">
    <source>
        <dbReference type="Proteomes" id="UP000219564"/>
    </source>
</evidence>
<feature type="compositionally biased region" description="Basic and acidic residues" evidence="2">
    <location>
        <begin position="29"/>
        <end position="38"/>
    </location>
</feature>
<accession>A0AAX2H971</accession>
<reference evidence="3 4" key="1">
    <citation type="submission" date="2017-08" db="EMBL/GenBank/DDBJ databases">
        <authorList>
            <person name="Chaillou S."/>
        </authorList>
    </citation>
    <scope>NUCLEOTIDE SEQUENCE [LARGE SCALE GENOMIC DNA]</scope>
    <source>
        <strain evidence="3 4">MFPA15A1205</strain>
    </source>
</reference>
<dbReference type="AlphaFoldDB" id="A0AAX2H971"/>
<dbReference type="Proteomes" id="UP000219564">
    <property type="component" value="Unassembled WGS sequence"/>
</dbReference>
<keyword evidence="1" id="KW-0175">Coiled coil</keyword>
<evidence type="ECO:0000256" key="1">
    <source>
        <dbReference type="SAM" id="Coils"/>
    </source>
</evidence>
<evidence type="ECO:0000313" key="3">
    <source>
        <dbReference type="EMBL" id="SOB52817.1"/>
    </source>
</evidence>
<sequence>MSSMGGVTLGQSGMLHIPAPVQNTQGQKTADKDAKLDVDATTPAEGVSVTISGAALKAAGAQKADNSDIEDSGLPDNIQKLLKMIRDVKKQIAEKQQQLQQVLTNSSLSPEQAKAQASALQGEISSLTASLITLNASLAKAMKDMSSDDALKAASLAAK</sequence>